<comment type="cofactor">
    <cofactor evidence="11">
        <name>Fe cation</name>
        <dbReference type="ChEBI" id="CHEBI:24875"/>
    </cofactor>
    <text evidence="11">Binds 2 iron ions per subunit.</text>
</comment>
<dbReference type="PIRSF" id="PIRSF000346">
    <property type="entry name" value="Dlt9_acylACP_des"/>
    <property type="match status" value="1"/>
</dbReference>
<dbReference type="GO" id="GO:0006633">
    <property type="term" value="P:fatty acid biosynthetic process"/>
    <property type="evidence" value="ECO:0007669"/>
    <property type="project" value="UniProtKB-KW"/>
</dbReference>
<proteinExistence type="inferred from homology"/>
<dbReference type="GO" id="GO:0045300">
    <property type="term" value="F:stearoyl-[ACP] desaturase activity"/>
    <property type="evidence" value="ECO:0007669"/>
    <property type="project" value="InterPro"/>
</dbReference>
<sequence>MPTNMTDGDLLLRLEPAVEENLRRHLDEAEDWHPHDFAPWDEGKNFAFLGGEDWSPEQSHLSDVEILSATVGVLVADNLPAYHRELARALTGLGAWWKWTGRWTSEENRQAIVLRDYLVLTRAVDPVALERVRMEEMTRGYSAPSLHVLDIVAHFAIDESAAALRNSNTVALGGDKVLATILTKIAADDVLQSRFYANIVTEGFGVVPDQTMRAVADRINGYAIPVVDLPSKANSTEALKEAGIYDDDQQREKVFKPLLATWNVFGRDDLGDEGKRARDELAHLA</sequence>
<dbReference type="InterPro" id="IPR012348">
    <property type="entry name" value="RNR-like"/>
</dbReference>
<dbReference type="Proteomes" id="UP000077519">
    <property type="component" value="Unassembled WGS sequence"/>
</dbReference>
<evidence type="ECO:0000256" key="1">
    <source>
        <dbReference type="ARBA" id="ARBA00001954"/>
    </source>
</evidence>
<keyword evidence="4" id="KW-0444">Lipid biosynthesis</keyword>
<evidence type="ECO:0000256" key="3">
    <source>
        <dbReference type="ARBA" id="ARBA00011738"/>
    </source>
</evidence>
<evidence type="ECO:0000256" key="8">
    <source>
        <dbReference type="ARBA" id="ARBA00023004"/>
    </source>
</evidence>
<dbReference type="Pfam" id="PF03405">
    <property type="entry name" value="FA_desaturase_2"/>
    <property type="match status" value="1"/>
</dbReference>
<dbReference type="AlphaFoldDB" id="A0A177YBH6"/>
<evidence type="ECO:0000256" key="6">
    <source>
        <dbReference type="ARBA" id="ARBA00022832"/>
    </source>
</evidence>
<dbReference type="PANTHER" id="PTHR31155:SF9">
    <property type="entry name" value="STEAROYL-[ACYL-CARRIER-PROTEIN] 9-DESATURASE 7, CHLOROPLASTIC"/>
    <property type="match status" value="1"/>
</dbReference>
<feature type="binding site" evidence="11">
    <location>
        <position position="107"/>
    </location>
    <ligand>
        <name>Fe cation</name>
        <dbReference type="ChEBI" id="CHEBI:24875"/>
        <label>2</label>
    </ligand>
</feature>
<evidence type="ECO:0000256" key="10">
    <source>
        <dbReference type="ARBA" id="ARBA00023160"/>
    </source>
</evidence>
<keyword evidence="5 11" id="KW-0479">Metal-binding</keyword>
<evidence type="ECO:0000256" key="9">
    <source>
        <dbReference type="ARBA" id="ARBA00023098"/>
    </source>
</evidence>
<keyword evidence="7" id="KW-0560">Oxidoreductase</keyword>
<comment type="similarity">
    <text evidence="2">Belongs to the fatty acid desaturase type 2 family.</text>
</comment>
<dbReference type="GO" id="GO:0046872">
    <property type="term" value="F:metal ion binding"/>
    <property type="evidence" value="ECO:0007669"/>
    <property type="project" value="UniProtKB-KW"/>
</dbReference>
<reference evidence="12 13" key="1">
    <citation type="submission" date="2016-03" db="EMBL/GenBank/DDBJ databases">
        <title>Genome sequence of Rhodococcus kyotonensis KB10.</title>
        <authorList>
            <person name="Jeong H."/>
            <person name="Hong C.E."/>
            <person name="Jo S.H."/>
            <person name="Park J.M."/>
        </authorList>
    </citation>
    <scope>NUCLEOTIDE SEQUENCE [LARGE SCALE GENOMIC DNA]</scope>
    <source>
        <strain evidence="12 13">KB10</strain>
    </source>
</reference>
<evidence type="ECO:0000256" key="4">
    <source>
        <dbReference type="ARBA" id="ARBA00022516"/>
    </source>
</evidence>
<evidence type="ECO:0000313" key="12">
    <source>
        <dbReference type="EMBL" id="OAK52468.1"/>
    </source>
</evidence>
<evidence type="ECO:0000256" key="5">
    <source>
        <dbReference type="ARBA" id="ARBA00022723"/>
    </source>
</evidence>
<dbReference type="RefSeq" id="WP_068427848.1">
    <property type="nucleotide sequence ID" value="NZ_LVHI01000023.1"/>
</dbReference>
<keyword evidence="9" id="KW-0443">Lipid metabolism</keyword>
<protein>
    <submittedName>
        <fullName evidence="12">Fatty acid desaturase</fullName>
    </submittedName>
</protein>
<evidence type="ECO:0000256" key="7">
    <source>
        <dbReference type="ARBA" id="ARBA00023002"/>
    </source>
</evidence>
<dbReference type="SUPFAM" id="SSF47240">
    <property type="entry name" value="Ferritin-like"/>
    <property type="match status" value="1"/>
</dbReference>
<feature type="binding site" evidence="11">
    <location>
        <position position="159"/>
    </location>
    <ligand>
        <name>Fe cation</name>
        <dbReference type="ChEBI" id="CHEBI:24875"/>
        <label>2</label>
    </ligand>
</feature>
<name>A0A177YBH6_9NOCA</name>
<dbReference type="Gene3D" id="1.10.620.20">
    <property type="entry name" value="Ribonucleotide Reductase, subunit A"/>
    <property type="match status" value="1"/>
</dbReference>
<evidence type="ECO:0000256" key="11">
    <source>
        <dbReference type="PIRSR" id="PIRSR000346-1"/>
    </source>
</evidence>
<organism evidence="12 13">
    <name type="scientific">Rhodococcoides kyotonense</name>
    <dbReference type="NCBI Taxonomy" id="398843"/>
    <lineage>
        <taxon>Bacteria</taxon>
        <taxon>Bacillati</taxon>
        <taxon>Actinomycetota</taxon>
        <taxon>Actinomycetes</taxon>
        <taxon>Mycobacteriales</taxon>
        <taxon>Nocardiaceae</taxon>
        <taxon>Rhodococcoides</taxon>
    </lineage>
</organism>
<comment type="subunit">
    <text evidence="3">Homodimer.</text>
</comment>
<dbReference type="GO" id="GO:0005829">
    <property type="term" value="C:cytosol"/>
    <property type="evidence" value="ECO:0007669"/>
    <property type="project" value="TreeGrafter"/>
</dbReference>
<dbReference type="PANTHER" id="PTHR31155">
    <property type="entry name" value="ACYL- ACYL-CARRIER-PROTEIN DESATURASE-RELATED"/>
    <property type="match status" value="1"/>
</dbReference>
<keyword evidence="8 11" id="KW-0408">Iron</keyword>
<dbReference type="EMBL" id="LVHI01000023">
    <property type="protein sequence ID" value="OAK52468.1"/>
    <property type="molecule type" value="Genomic_DNA"/>
</dbReference>
<evidence type="ECO:0000256" key="2">
    <source>
        <dbReference type="ARBA" id="ARBA00008749"/>
    </source>
</evidence>
<keyword evidence="13" id="KW-1185">Reference proteome</keyword>
<evidence type="ECO:0000313" key="13">
    <source>
        <dbReference type="Proteomes" id="UP000077519"/>
    </source>
</evidence>
<gene>
    <name evidence="12" type="ORF">A3K89_06460</name>
</gene>
<keyword evidence="10" id="KW-0275">Fatty acid biosynthesis</keyword>
<dbReference type="InterPro" id="IPR009078">
    <property type="entry name" value="Ferritin-like_SF"/>
</dbReference>
<dbReference type="InterPro" id="IPR005067">
    <property type="entry name" value="Fatty_acid_desaturase-2"/>
</dbReference>
<comment type="caution">
    <text evidence="12">The sequence shown here is derived from an EMBL/GenBank/DDBJ whole genome shotgun (WGS) entry which is preliminary data.</text>
</comment>
<accession>A0A177YBH6</accession>
<comment type="cofactor">
    <cofactor evidence="1">
        <name>Fe(2+)</name>
        <dbReference type="ChEBI" id="CHEBI:29033"/>
    </cofactor>
</comment>
<feature type="binding site" evidence="11">
    <location>
        <position position="107"/>
    </location>
    <ligand>
        <name>Fe cation</name>
        <dbReference type="ChEBI" id="CHEBI:24875"/>
        <label>1</label>
    </ligand>
</feature>
<keyword evidence="6" id="KW-0276">Fatty acid metabolism</keyword>